<dbReference type="Pfam" id="PF13503">
    <property type="entry name" value="DUF4123"/>
    <property type="match status" value="1"/>
</dbReference>
<feature type="domain" description="DUF4123" evidence="1">
    <location>
        <begin position="13"/>
        <end position="125"/>
    </location>
</feature>
<dbReference type="InterPro" id="IPR025391">
    <property type="entry name" value="DUF4123"/>
</dbReference>
<dbReference type="OrthoDB" id="5891132at2"/>
<name>A0A557NYE7_9VIBR</name>
<organism evidence="2 3">
    <name type="scientific">Vibrio algivorus</name>
    <dbReference type="NCBI Taxonomy" id="1667024"/>
    <lineage>
        <taxon>Bacteria</taxon>
        <taxon>Pseudomonadati</taxon>
        <taxon>Pseudomonadota</taxon>
        <taxon>Gammaproteobacteria</taxon>
        <taxon>Vibrionales</taxon>
        <taxon>Vibrionaceae</taxon>
        <taxon>Vibrio</taxon>
    </lineage>
</organism>
<evidence type="ECO:0000313" key="3">
    <source>
        <dbReference type="Proteomes" id="UP000319828"/>
    </source>
</evidence>
<protein>
    <submittedName>
        <fullName evidence="2">DUF4123 domain-containing protein</fullName>
    </submittedName>
</protein>
<comment type="caution">
    <text evidence="2">The sequence shown here is derived from an EMBL/GenBank/DDBJ whole genome shotgun (WGS) entry which is preliminary data.</text>
</comment>
<dbReference type="Proteomes" id="UP000319828">
    <property type="component" value="Unassembled WGS sequence"/>
</dbReference>
<dbReference type="AlphaFoldDB" id="A0A557NYE7"/>
<accession>A0A557NYE7</accession>
<evidence type="ECO:0000259" key="1">
    <source>
        <dbReference type="Pfam" id="PF13503"/>
    </source>
</evidence>
<sequence length="261" mass="30020">MLASYFFGQERAYWLVSADIHQQAIKQNHQLGFSDALPLFHGESFKQVMPYSPWLIPIQPELQNVDSGTFNQGIVLVSHEPMWDVVTHLRSLLYAALDGEEVMFRFYDPKVVVPMLTTFTQDEINAFLGNSQQLTCLQEGQLAVYHNTSQLDYQLYSETWWKIQPQHLEPLYKVNEHAKAIVSKLWEKLPQKIDALPDPLVFFQEILQQALNDGTNSDKAESIALVQFSRLTNTSYTELSQALLLTRDELDELQEIEKGTI</sequence>
<reference evidence="2 3" key="1">
    <citation type="submission" date="2019-07" db="EMBL/GenBank/DDBJ databases">
        <title>The draft genome sequence of Vibrio algivorus M1486.</title>
        <authorList>
            <person name="Meng X."/>
        </authorList>
    </citation>
    <scope>NUCLEOTIDE SEQUENCE [LARGE SCALE GENOMIC DNA]</scope>
    <source>
        <strain evidence="2 3">M1486</strain>
    </source>
</reference>
<gene>
    <name evidence="2" type="ORF">FOF44_15325</name>
</gene>
<dbReference type="EMBL" id="VMKJ01000041">
    <property type="protein sequence ID" value="TVO33443.1"/>
    <property type="molecule type" value="Genomic_DNA"/>
</dbReference>
<evidence type="ECO:0000313" key="2">
    <source>
        <dbReference type="EMBL" id="TVO33443.1"/>
    </source>
</evidence>
<dbReference type="RefSeq" id="WP_144388936.1">
    <property type="nucleotide sequence ID" value="NZ_CANNCB010000045.1"/>
</dbReference>
<proteinExistence type="predicted"/>